<dbReference type="GO" id="GO:0032807">
    <property type="term" value="C:DNA ligase IV complex"/>
    <property type="evidence" value="ECO:0007669"/>
    <property type="project" value="TreeGrafter"/>
</dbReference>
<dbReference type="InterPro" id="IPR012340">
    <property type="entry name" value="NA-bd_OB-fold"/>
</dbReference>
<evidence type="ECO:0000313" key="5">
    <source>
        <dbReference type="Proteomes" id="UP001378960"/>
    </source>
</evidence>
<dbReference type="Gene3D" id="2.40.50.140">
    <property type="entry name" value="Nucleic acid-binding proteins"/>
    <property type="match status" value="1"/>
</dbReference>
<keyword evidence="1" id="KW-0233">DNA recombination</keyword>
<name>A0AAV5QXX7_PICKL</name>
<dbReference type="PANTHER" id="PTHR45997:SF1">
    <property type="entry name" value="DNA LIGASE 4"/>
    <property type="match status" value="1"/>
</dbReference>
<dbReference type="InterPro" id="IPR036420">
    <property type="entry name" value="BRCT_dom_sf"/>
</dbReference>
<reference evidence="4 5" key="1">
    <citation type="journal article" date="2023" name="Elife">
        <title>Identification of key yeast species and microbe-microbe interactions impacting larval growth of Drosophila in the wild.</title>
        <authorList>
            <person name="Mure A."/>
            <person name="Sugiura Y."/>
            <person name="Maeda R."/>
            <person name="Honda K."/>
            <person name="Sakurai N."/>
            <person name="Takahashi Y."/>
            <person name="Watada M."/>
            <person name="Katoh T."/>
            <person name="Gotoh A."/>
            <person name="Gotoh Y."/>
            <person name="Taniguchi I."/>
            <person name="Nakamura K."/>
            <person name="Hayashi T."/>
            <person name="Katayama T."/>
            <person name="Uemura T."/>
            <person name="Hattori Y."/>
        </authorList>
    </citation>
    <scope>NUCLEOTIDE SEQUENCE [LARGE SCALE GENOMIC DNA]</scope>
    <source>
        <strain evidence="4 5">PK-24</strain>
    </source>
</reference>
<dbReference type="InterPro" id="IPR029710">
    <property type="entry name" value="LIG4"/>
</dbReference>
<dbReference type="EMBL" id="BTGB01000001">
    <property type="protein sequence ID" value="GMM43847.1"/>
    <property type="molecule type" value="Genomic_DNA"/>
</dbReference>
<dbReference type="GO" id="GO:0003677">
    <property type="term" value="F:DNA binding"/>
    <property type="evidence" value="ECO:0007669"/>
    <property type="project" value="InterPro"/>
</dbReference>
<dbReference type="GO" id="GO:0006310">
    <property type="term" value="P:DNA recombination"/>
    <property type="evidence" value="ECO:0007669"/>
    <property type="project" value="UniProtKB-KW"/>
</dbReference>
<dbReference type="PROSITE" id="PS50172">
    <property type="entry name" value="BRCT"/>
    <property type="match status" value="1"/>
</dbReference>
<sequence>MTTENSCIRLCLPPTPSFHSVLESIDDDDDFISQKSLPISAISSRLNSSSTVSQNKTSIISSIFFLLHSDIDKYQLLQFLLPHRSRGLLLSKYQLVKCLYRYTNTESIKSGIIRSAIDSIEIGKNTESPTLKYMNDIQSILKLQWEEWTLLQNTYFQRLLEVHHKYNGQITLHNVSSLFDKLFVQTMQPQKLDNLYPIVEAIFDMIYVINASNSSVNSNKTNESMHLVFSCILNRTIITETCVFNALCMKPKGLASAIWKSRSDLWDVVYGVEYLKNHDVHIWKKLIDSSNNKLKRNDKSNSTKILIVVEILLGVPFSIMRCTRNNGNFESVVDKVSIFKNNIRQETEGFCVEEKLDGERSCAHIYRNENGKIMTKFYSRNRIIQPWYGSFVGDNNGIITRYLKEEYFDGIDSIILDGEMVTMSESTGMILGFQDVKRCSEKLYRQLNSIDTDNENIGLYNCLLCFDVLYYNGETLQVTPLIKRKEILARALSKMEEDSFKFIKLHKWNIGYNAEDIKVAMENIIKKHSEGLVVKHWDSVYLVGETSNKWIKIKPFYLEEFVNDLDVTIIGKLGSNYLCALYGGDGNESIKYTGDMTDSYRHWFVSFCLIRFGFHTEITNAINEKTSGSWIPYKKFESDIDLHEHRVKFGSLKPDYWIYPHNSIVITIKARNFVNARADIPNRFVLKSTLRHPYCTKVRHDKEYNECDTINCYYEKLHEKKRNHISGEFDDNKKNKRKMKTKKQLQLSNVNKNFIKTFAKKDTLFENFTFCVKTDCYNDGVLVETSEINGIIESHGGKVTTNPLQYHHGDRIIILADKYTLSVSELKKNYNIFKFKWCEDCIRTGQLVKPDPSHCLSVDDDFLSECQENINQFDLNNTVEYDYKTLWNVADKYLEKYPNDKYTLVSNQEEMIKLGMKFYNKIFMLLGFENSTNVRREVLEIEIELRGGILVDNQYDSNNIDYIVIDVEQFIDLSNYHNTKVLNETELMNLCND</sequence>
<dbReference type="Pfam" id="PF16589">
    <property type="entry name" value="BRCT_2"/>
    <property type="match status" value="1"/>
</dbReference>
<evidence type="ECO:0000259" key="3">
    <source>
        <dbReference type="PROSITE" id="PS50172"/>
    </source>
</evidence>
<dbReference type="GO" id="GO:0003910">
    <property type="term" value="F:DNA ligase (ATP) activity"/>
    <property type="evidence" value="ECO:0007669"/>
    <property type="project" value="InterPro"/>
</dbReference>
<comment type="caution">
    <text evidence="4">The sequence shown here is derived from an EMBL/GenBank/DDBJ whole genome shotgun (WGS) entry which is preliminary data.</text>
</comment>
<dbReference type="AlphaFoldDB" id="A0AAV5QXX7"/>
<dbReference type="SUPFAM" id="SSF50249">
    <property type="entry name" value="Nucleic acid-binding proteins"/>
    <property type="match status" value="1"/>
</dbReference>
<feature type="domain" description="ATP-dependent DNA ligase family profile" evidence="2">
    <location>
        <begin position="454"/>
        <end position="601"/>
    </location>
</feature>
<dbReference type="SUPFAM" id="SSF56091">
    <property type="entry name" value="DNA ligase/mRNA capping enzyme, catalytic domain"/>
    <property type="match status" value="1"/>
</dbReference>
<dbReference type="Gene3D" id="3.40.50.10190">
    <property type="entry name" value="BRCT domain"/>
    <property type="match status" value="1"/>
</dbReference>
<dbReference type="InterPro" id="IPR001357">
    <property type="entry name" value="BRCT_dom"/>
</dbReference>
<evidence type="ECO:0000313" key="4">
    <source>
        <dbReference type="EMBL" id="GMM43847.1"/>
    </source>
</evidence>
<dbReference type="SUPFAM" id="SSF52113">
    <property type="entry name" value="BRCT domain"/>
    <property type="match status" value="1"/>
</dbReference>
<feature type="domain" description="BRCT" evidence="3">
    <location>
        <begin position="760"/>
        <end position="855"/>
    </location>
</feature>
<dbReference type="InterPro" id="IPR012310">
    <property type="entry name" value="DNA_ligase_ATP-dep_cent"/>
</dbReference>
<dbReference type="GO" id="GO:0005524">
    <property type="term" value="F:ATP binding"/>
    <property type="evidence" value="ECO:0007669"/>
    <property type="project" value="InterPro"/>
</dbReference>
<dbReference type="Gene3D" id="3.30.470.30">
    <property type="entry name" value="DNA ligase/mRNA capping enzyme"/>
    <property type="match status" value="1"/>
</dbReference>
<keyword evidence="5" id="KW-1185">Reference proteome</keyword>
<proteinExistence type="predicted"/>
<evidence type="ECO:0000256" key="1">
    <source>
        <dbReference type="ARBA" id="ARBA00023172"/>
    </source>
</evidence>
<dbReference type="Proteomes" id="UP001378960">
    <property type="component" value="Unassembled WGS sequence"/>
</dbReference>
<gene>
    <name evidence="4" type="ORF">DAPK24_004220</name>
</gene>
<protein>
    <submittedName>
        <fullName evidence="4">DNA ligase (ATP)</fullName>
    </submittedName>
</protein>
<accession>A0AAV5QXX7</accession>
<dbReference type="PROSITE" id="PS50160">
    <property type="entry name" value="DNA_LIGASE_A3"/>
    <property type="match status" value="1"/>
</dbReference>
<keyword evidence="4" id="KW-0436">Ligase</keyword>
<dbReference type="GO" id="GO:0006297">
    <property type="term" value="P:nucleotide-excision repair, DNA gap filling"/>
    <property type="evidence" value="ECO:0007669"/>
    <property type="project" value="TreeGrafter"/>
</dbReference>
<organism evidence="4 5">
    <name type="scientific">Pichia kluyveri</name>
    <name type="common">Yeast</name>
    <dbReference type="NCBI Taxonomy" id="36015"/>
    <lineage>
        <taxon>Eukaryota</taxon>
        <taxon>Fungi</taxon>
        <taxon>Dikarya</taxon>
        <taxon>Ascomycota</taxon>
        <taxon>Saccharomycotina</taxon>
        <taxon>Pichiomycetes</taxon>
        <taxon>Pichiales</taxon>
        <taxon>Pichiaceae</taxon>
        <taxon>Pichia</taxon>
    </lineage>
</organism>
<dbReference type="GO" id="GO:0006303">
    <property type="term" value="P:double-strand break repair via nonhomologous end joining"/>
    <property type="evidence" value="ECO:0007669"/>
    <property type="project" value="TreeGrafter"/>
</dbReference>
<dbReference type="PANTHER" id="PTHR45997">
    <property type="entry name" value="DNA LIGASE 4"/>
    <property type="match status" value="1"/>
</dbReference>
<dbReference type="Pfam" id="PF01068">
    <property type="entry name" value="DNA_ligase_A_M"/>
    <property type="match status" value="1"/>
</dbReference>
<evidence type="ECO:0000259" key="2">
    <source>
        <dbReference type="PROSITE" id="PS50160"/>
    </source>
</evidence>